<keyword evidence="4" id="KW-1185">Reference proteome</keyword>
<dbReference type="SUPFAM" id="SSF140423">
    <property type="entry name" value="MW0975(SA0943)-like"/>
    <property type="match status" value="1"/>
</dbReference>
<dbReference type="EMBL" id="PYAT01000017">
    <property type="protein sequence ID" value="PSL27716.1"/>
    <property type="molecule type" value="Genomic_DNA"/>
</dbReference>
<feature type="coiled-coil region" evidence="1">
    <location>
        <begin position="35"/>
        <end position="95"/>
    </location>
</feature>
<dbReference type="Pfam" id="PF10368">
    <property type="entry name" value="YkyA"/>
    <property type="match status" value="1"/>
</dbReference>
<proteinExistence type="predicted"/>
<accession>A0A2P8G176</accession>
<keyword evidence="1" id="KW-0175">Coiled coil</keyword>
<dbReference type="Gene3D" id="1.20.120.570">
    <property type="entry name" value="YkyA-like"/>
    <property type="match status" value="1"/>
</dbReference>
<feature type="coiled-coil region" evidence="1">
    <location>
        <begin position="160"/>
        <end position="187"/>
    </location>
</feature>
<dbReference type="RefSeq" id="WP_106534646.1">
    <property type="nucleotide sequence ID" value="NZ_PYAT01000017.1"/>
</dbReference>
<dbReference type="InterPro" id="IPR036785">
    <property type="entry name" value="YkyA-like_sf"/>
</dbReference>
<feature type="chain" id="PRO_5039649075" evidence="2">
    <location>
        <begin position="21"/>
        <end position="212"/>
    </location>
</feature>
<dbReference type="AlphaFoldDB" id="A0A2P8G176"/>
<gene>
    <name evidence="3" type="ORF">B0H99_11728</name>
</gene>
<reference evidence="3 4" key="1">
    <citation type="submission" date="2018-03" db="EMBL/GenBank/DDBJ databases">
        <title>Genomic Encyclopedia of Type Strains, Phase III (KMG-III): the genomes of soil and plant-associated and newly described type strains.</title>
        <authorList>
            <person name="Whitman W."/>
        </authorList>
    </citation>
    <scope>NUCLEOTIDE SEQUENCE [LARGE SCALE GENOMIC DNA]</scope>
    <source>
        <strain evidence="3 4">CGMCC 1.12259</strain>
    </source>
</reference>
<comment type="caution">
    <text evidence="3">The sequence shown here is derived from an EMBL/GenBank/DDBJ whole genome shotgun (WGS) entry which is preliminary data.</text>
</comment>
<name>A0A2P8G176_9BACL</name>
<dbReference type="InterPro" id="IPR019454">
    <property type="entry name" value="Lipoprot_YkyA-like"/>
</dbReference>
<evidence type="ECO:0000313" key="4">
    <source>
        <dbReference type="Proteomes" id="UP000242682"/>
    </source>
</evidence>
<evidence type="ECO:0000256" key="1">
    <source>
        <dbReference type="SAM" id="Coils"/>
    </source>
</evidence>
<keyword evidence="2" id="KW-0732">Signal</keyword>
<dbReference type="PROSITE" id="PS51257">
    <property type="entry name" value="PROKAR_LIPOPROTEIN"/>
    <property type="match status" value="1"/>
</dbReference>
<dbReference type="Proteomes" id="UP000242682">
    <property type="component" value="Unassembled WGS sequence"/>
</dbReference>
<feature type="signal peptide" evidence="2">
    <location>
        <begin position="1"/>
        <end position="20"/>
    </location>
</feature>
<dbReference type="OrthoDB" id="2963760at2"/>
<keyword evidence="3" id="KW-0449">Lipoprotein</keyword>
<protein>
    <submittedName>
        <fullName evidence="3">Putative cell-wall binding lipoprotein</fullName>
    </submittedName>
</protein>
<sequence length="212" mass="24140">MKRSMIAILFSSALLLSACSGPTPGEQLDTVLKDTFEAEKDYRDTQGEMEKLEKNEQQLFESIMALTQEQQDEVKAQAEEAMASADDRLALLEQEKESMGTAEETFNEIDTVIEEAKENEVKADLTALKEKMQERFNAHADFAAAYENLTSLQKELYEMLLNEETDLQMLQEKTAEVNEQNTKVQEAVTVFNEQTEQFNELKDSTIDNLTEE</sequence>
<organism evidence="3 4">
    <name type="scientific">Planomicrobium soli</name>
    <dbReference type="NCBI Taxonomy" id="1176648"/>
    <lineage>
        <taxon>Bacteria</taxon>
        <taxon>Bacillati</taxon>
        <taxon>Bacillota</taxon>
        <taxon>Bacilli</taxon>
        <taxon>Bacillales</taxon>
        <taxon>Caryophanaceae</taxon>
        <taxon>Planomicrobium</taxon>
    </lineage>
</organism>
<evidence type="ECO:0000313" key="3">
    <source>
        <dbReference type="EMBL" id="PSL27716.1"/>
    </source>
</evidence>
<evidence type="ECO:0000256" key="2">
    <source>
        <dbReference type="SAM" id="SignalP"/>
    </source>
</evidence>